<evidence type="ECO:0000256" key="2">
    <source>
        <dbReference type="ARBA" id="ARBA00022737"/>
    </source>
</evidence>
<sequence length="456" mass="50345">MSPVLAQSGVKRYEHVAHRTSERMMALGMRDGGVEGMRRASDGWEVGRAFEGSKMMELVAWNASGSLLAFVPKLDAICIIDPNTLDPVVASFKPLTAPDGNKLNVHAIAWSPKNDQQMALATQKGIYLVTVEEMAHEVAAKVSSIYTPVFEYWGKSGSRTDQMVWSPSGKWLMARTLGEELAIFNMESMTRAFCTTYKHVLHSFCWDEAHERCYLGIKDGSSEHGAAVDALSLDTFSRLPEFPKRAHRDSIWDMKLRPSGQGRDRTGEALLATVSKDTTAFLWDTEHCDTVRLVQLTDHGLRRVDWDHSGNLLALASNEDIILVDAVTGEAIRSWQLPKNHRVKSIAWHPRLDILAYVLNPIADRDAAQKPVGRCELLAAPDCMPRRARMWMQQPHSSPESSAGAGMPPFSGPAAAPSLQDQVAAAPSGGVTPGVKNRFKRARTGNVRTTAEMWSK</sequence>
<comment type="caution">
    <text evidence="5">The sequence shown here is derived from an EMBL/GenBank/DDBJ whole genome shotgun (WGS) entry which is preliminary data.</text>
</comment>
<dbReference type="EMBL" id="VRMN01000002">
    <property type="protein sequence ID" value="KAA8496369.1"/>
    <property type="molecule type" value="Genomic_DNA"/>
</dbReference>
<proteinExistence type="inferred from homology"/>
<evidence type="ECO:0000256" key="3">
    <source>
        <dbReference type="ARBA" id="ARBA00046343"/>
    </source>
</evidence>
<dbReference type="SUPFAM" id="SSF82171">
    <property type="entry name" value="DPP6 N-terminal domain-like"/>
    <property type="match status" value="1"/>
</dbReference>
<comment type="similarity">
    <text evidence="3">Belongs to the THOC3 family.</text>
</comment>
<evidence type="ECO:0000313" key="5">
    <source>
        <dbReference type="EMBL" id="KAA8496369.1"/>
    </source>
</evidence>
<evidence type="ECO:0000256" key="4">
    <source>
        <dbReference type="SAM" id="MobiDB-lite"/>
    </source>
</evidence>
<evidence type="ECO:0000313" key="6">
    <source>
        <dbReference type="Proteomes" id="UP000324585"/>
    </source>
</evidence>
<keyword evidence="6" id="KW-1185">Reference proteome</keyword>
<dbReference type="SMART" id="SM00320">
    <property type="entry name" value="WD40"/>
    <property type="match status" value="3"/>
</dbReference>
<dbReference type="InterPro" id="IPR015943">
    <property type="entry name" value="WD40/YVTN_repeat-like_dom_sf"/>
</dbReference>
<gene>
    <name evidence="5" type="ORF">FVE85_0098</name>
</gene>
<dbReference type="PANTHER" id="PTHR22839">
    <property type="entry name" value="THO COMPLEX SUBUNIT 3 THO3"/>
    <property type="match status" value="1"/>
</dbReference>
<reference evidence="6" key="1">
    <citation type="journal article" date="2019" name="Nat. Commun.">
        <title>Expansion of phycobilisome linker gene families in mesophilic red algae.</title>
        <authorList>
            <person name="Lee J."/>
            <person name="Kim D."/>
            <person name="Bhattacharya D."/>
            <person name="Yoon H.S."/>
        </authorList>
    </citation>
    <scope>NUCLEOTIDE SEQUENCE [LARGE SCALE GENOMIC DNA]</scope>
    <source>
        <strain evidence="6">CCMP 1328</strain>
    </source>
</reference>
<keyword evidence="1" id="KW-0853">WD repeat</keyword>
<dbReference type="Gene3D" id="2.130.10.10">
    <property type="entry name" value="YVTN repeat-like/Quinoprotein amine dehydrogenase"/>
    <property type="match status" value="2"/>
</dbReference>
<dbReference type="AlphaFoldDB" id="A0A5J4YXP4"/>
<dbReference type="Proteomes" id="UP000324585">
    <property type="component" value="Unassembled WGS sequence"/>
</dbReference>
<dbReference type="PANTHER" id="PTHR22839:SF0">
    <property type="entry name" value="THO COMPLEX SUBUNIT 3"/>
    <property type="match status" value="1"/>
</dbReference>
<keyword evidence="2" id="KW-0677">Repeat</keyword>
<dbReference type="GO" id="GO:0006406">
    <property type="term" value="P:mRNA export from nucleus"/>
    <property type="evidence" value="ECO:0007669"/>
    <property type="project" value="InterPro"/>
</dbReference>
<accession>A0A5J4YXP4</accession>
<feature type="region of interest" description="Disordered" evidence="4">
    <location>
        <begin position="391"/>
        <end position="456"/>
    </location>
</feature>
<protein>
    <submittedName>
        <fullName evidence="5">WD repeat-containing protein AAC3</fullName>
    </submittedName>
</protein>
<dbReference type="InterPro" id="IPR001680">
    <property type="entry name" value="WD40_rpt"/>
</dbReference>
<organism evidence="5 6">
    <name type="scientific">Porphyridium purpureum</name>
    <name type="common">Red alga</name>
    <name type="synonym">Porphyridium cruentum</name>
    <dbReference type="NCBI Taxonomy" id="35688"/>
    <lineage>
        <taxon>Eukaryota</taxon>
        <taxon>Rhodophyta</taxon>
        <taxon>Bangiophyceae</taxon>
        <taxon>Porphyridiales</taxon>
        <taxon>Porphyridiaceae</taxon>
        <taxon>Porphyridium</taxon>
    </lineage>
</organism>
<evidence type="ECO:0000256" key="1">
    <source>
        <dbReference type="ARBA" id="ARBA00022574"/>
    </source>
</evidence>
<dbReference type="InterPro" id="IPR040132">
    <property type="entry name" value="Tex1/THOC3"/>
</dbReference>
<name>A0A5J4YXP4_PORPP</name>
<dbReference type="GO" id="GO:0000445">
    <property type="term" value="C:THO complex part of transcription export complex"/>
    <property type="evidence" value="ECO:0007669"/>
    <property type="project" value="TreeGrafter"/>
</dbReference>